<keyword evidence="3" id="KW-1185">Reference proteome</keyword>
<evidence type="ECO:0000313" key="3">
    <source>
        <dbReference type="Proteomes" id="UP000006695"/>
    </source>
</evidence>
<feature type="transmembrane region" description="Helical" evidence="1">
    <location>
        <begin position="252"/>
        <end position="272"/>
    </location>
</feature>
<keyword evidence="1" id="KW-0472">Membrane</keyword>
<accession>A5G608</accession>
<proteinExistence type="predicted"/>
<feature type="transmembrane region" description="Helical" evidence="1">
    <location>
        <begin position="308"/>
        <end position="327"/>
    </location>
</feature>
<evidence type="ECO:0000256" key="1">
    <source>
        <dbReference type="SAM" id="Phobius"/>
    </source>
</evidence>
<dbReference type="EMBL" id="CP000698">
    <property type="protein sequence ID" value="ABQ27226.1"/>
    <property type="molecule type" value="Genomic_DNA"/>
</dbReference>
<name>A5G608_GEOUR</name>
<dbReference type="Pfam" id="PF14897">
    <property type="entry name" value="EpsG"/>
    <property type="match status" value="1"/>
</dbReference>
<feature type="transmembrane region" description="Helical" evidence="1">
    <location>
        <begin position="334"/>
        <end position="352"/>
    </location>
</feature>
<feature type="transmembrane region" description="Helical" evidence="1">
    <location>
        <begin position="173"/>
        <end position="197"/>
    </location>
</feature>
<reference evidence="2 3" key="1">
    <citation type="submission" date="2007-05" db="EMBL/GenBank/DDBJ databases">
        <title>Complete sequence of Geobacter uraniireducens Rf4.</title>
        <authorList>
            <consortium name="US DOE Joint Genome Institute"/>
            <person name="Copeland A."/>
            <person name="Lucas S."/>
            <person name="Lapidus A."/>
            <person name="Barry K."/>
            <person name="Detter J.C."/>
            <person name="Glavina del Rio T."/>
            <person name="Hammon N."/>
            <person name="Israni S."/>
            <person name="Dalin E."/>
            <person name="Tice H."/>
            <person name="Pitluck S."/>
            <person name="Chertkov O."/>
            <person name="Brettin T."/>
            <person name="Bruce D."/>
            <person name="Han C."/>
            <person name="Schmutz J."/>
            <person name="Larimer F."/>
            <person name="Land M."/>
            <person name="Hauser L."/>
            <person name="Kyrpides N."/>
            <person name="Mikhailova N."/>
            <person name="Shelobolina E."/>
            <person name="Aklujkar M."/>
            <person name="Lovley D."/>
            <person name="Richardson P."/>
        </authorList>
    </citation>
    <scope>NUCLEOTIDE SEQUENCE [LARGE SCALE GENOMIC DNA]</scope>
    <source>
        <strain evidence="2 3">Rf4</strain>
    </source>
</reference>
<feature type="transmembrane region" description="Helical" evidence="1">
    <location>
        <begin position="133"/>
        <end position="161"/>
    </location>
</feature>
<dbReference type="Proteomes" id="UP000006695">
    <property type="component" value="Chromosome"/>
</dbReference>
<dbReference type="InterPro" id="IPR049458">
    <property type="entry name" value="EpsG-like"/>
</dbReference>
<evidence type="ECO:0008006" key="4">
    <source>
        <dbReference type="Google" id="ProtNLM"/>
    </source>
</evidence>
<dbReference type="STRING" id="351605.Gura_3055"/>
<feature type="transmembrane region" description="Helical" evidence="1">
    <location>
        <begin position="103"/>
        <end position="121"/>
    </location>
</feature>
<organism evidence="2 3">
    <name type="scientific">Geotalea uraniireducens (strain Rf4)</name>
    <name type="common">Geobacter uraniireducens</name>
    <dbReference type="NCBI Taxonomy" id="351605"/>
    <lineage>
        <taxon>Bacteria</taxon>
        <taxon>Pseudomonadati</taxon>
        <taxon>Thermodesulfobacteriota</taxon>
        <taxon>Desulfuromonadia</taxon>
        <taxon>Geobacterales</taxon>
        <taxon>Geobacteraceae</taxon>
        <taxon>Geotalea</taxon>
    </lineage>
</organism>
<keyword evidence="1" id="KW-1133">Transmembrane helix</keyword>
<dbReference type="OrthoDB" id="6631730at2"/>
<feature type="transmembrane region" description="Helical" evidence="1">
    <location>
        <begin position="39"/>
        <end position="60"/>
    </location>
</feature>
<dbReference type="HOGENOM" id="CLU_064053_0_0_7"/>
<dbReference type="AlphaFoldDB" id="A5G608"/>
<evidence type="ECO:0000313" key="2">
    <source>
        <dbReference type="EMBL" id="ABQ27226.1"/>
    </source>
</evidence>
<gene>
    <name evidence="2" type="ordered locus">Gura_3055</name>
</gene>
<dbReference type="TCDB" id="9.B.183.1.5">
    <property type="family name" value="the wzy glycosyltransferase (epsg) family"/>
</dbReference>
<protein>
    <recommendedName>
        <fullName evidence="4">EpsG family protein</fullName>
    </recommendedName>
</protein>
<sequence>MTNYVCADNYLMNQSNKSKTLLQNNCWLMVANILKASNIEIICIVVFGTILIATAGLQLFGPSADYYAYQEMVIDKTNVKLDTVEFAFRALLWINDILFGSDFQTFLVMFAILGVSIKLFALLKYSKIPLLSLILYAFSYYLLHEYIQIRAGVATGIFLLALSDLAKGDAKRYFLKALLAILFHWSSVVLLPLYFIVRYVKIGMFYLLPFIGILLFINGVNVDLVTPEALLPIEWLSNYYVAHSGQQEEIKAFNLISISHVGLFLFVAVLYLRSKEIIDEFDLVLFKIFSISLFLFFFLSSFQLPVIAFRLNEYLNVVLLLLIPAIVCQSDDKLVMSILFIFYFMLYAYHLIFNVQAIPDLLIFFQII</sequence>
<feature type="transmembrane region" description="Helical" evidence="1">
    <location>
        <begin position="204"/>
        <end position="222"/>
    </location>
</feature>
<keyword evidence="1" id="KW-0812">Transmembrane</keyword>
<feature type="transmembrane region" description="Helical" evidence="1">
    <location>
        <begin position="284"/>
        <end position="302"/>
    </location>
</feature>
<dbReference type="KEGG" id="gur:Gura_3055"/>